<dbReference type="SUPFAM" id="SSF51679">
    <property type="entry name" value="Bacterial luciferase-like"/>
    <property type="match status" value="1"/>
</dbReference>
<evidence type="ECO:0000313" key="7">
    <source>
        <dbReference type="Proteomes" id="UP000638648"/>
    </source>
</evidence>
<dbReference type="InterPro" id="IPR050172">
    <property type="entry name" value="SsuD_RutA_monooxygenase"/>
</dbReference>
<dbReference type="AlphaFoldDB" id="A0A927MV66"/>
<keyword evidence="3" id="KW-0560">Oxidoreductase</keyword>
<reference evidence="6" key="1">
    <citation type="submission" date="2020-10" db="EMBL/GenBank/DDBJ databases">
        <title>Sequencing the genomes of 1000 actinobacteria strains.</title>
        <authorList>
            <person name="Klenk H.-P."/>
        </authorList>
    </citation>
    <scope>NUCLEOTIDE SEQUENCE</scope>
    <source>
        <strain evidence="6">DSM 45354</strain>
    </source>
</reference>
<comment type="caution">
    <text evidence="6">The sequence shown here is derived from an EMBL/GenBank/DDBJ whole genome shotgun (WGS) entry which is preliminary data.</text>
</comment>
<dbReference type="InterPro" id="IPR011251">
    <property type="entry name" value="Luciferase-like_dom"/>
</dbReference>
<dbReference type="RefSeq" id="WP_192751423.1">
    <property type="nucleotide sequence ID" value="NZ_BAABJL010000197.1"/>
</dbReference>
<dbReference type="GO" id="GO:0008726">
    <property type="term" value="F:alkanesulfonate monooxygenase activity"/>
    <property type="evidence" value="ECO:0007669"/>
    <property type="project" value="TreeGrafter"/>
</dbReference>
<dbReference type="PANTHER" id="PTHR42847:SF4">
    <property type="entry name" value="ALKANESULFONATE MONOOXYGENASE-RELATED"/>
    <property type="match status" value="1"/>
</dbReference>
<dbReference type="GO" id="GO:0046306">
    <property type="term" value="P:alkanesulfonate catabolic process"/>
    <property type="evidence" value="ECO:0007669"/>
    <property type="project" value="TreeGrafter"/>
</dbReference>
<protein>
    <recommendedName>
        <fullName evidence="5">Luciferase-like domain-containing protein</fullName>
    </recommendedName>
</protein>
<gene>
    <name evidence="6" type="ORF">HEB94_004324</name>
</gene>
<organism evidence="6 7">
    <name type="scientific">Actinopolymorpha pittospori</name>
    <dbReference type="NCBI Taxonomy" id="648752"/>
    <lineage>
        <taxon>Bacteria</taxon>
        <taxon>Bacillati</taxon>
        <taxon>Actinomycetota</taxon>
        <taxon>Actinomycetes</taxon>
        <taxon>Propionibacteriales</taxon>
        <taxon>Actinopolymorphaceae</taxon>
        <taxon>Actinopolymorpha</taxon>
    </lineage>
</organism>
<keyword evidence="7" id="KW-1185">Reference proteome</keyword>
<evidence type="ECO:0000259" key="5">
    <source>
        <dbReference type="Pfam" id="PF00296"/>
    </source>
</evidence>
<keyword evidence="1" id="KW-0285">Flavoprotein</keyword>
<dbReference type="PANTHER" id="PTHR42847">
    <property type="entry name" value="ALKANESULFONATE MONOOXYGENASE"/>
    <property type="match status" value="1"/>
</dbReference>
<dbReference type="Pfam" id="PF00296">
    <property type="entry name" value="Bac_luciferase"/>
    <property type="match status" value="1"/>
</dbReference>
<accession>A0A927MV66</accession>
<evidence type="ECO:0000256" key="1">
    <source>
        <dbReference type="ARBA" id="ARBA00022630"/>
    </source>
</evidence>
<keyword evidence="2" id="KW-0288">FMN</keyword>
<name>A0A927MV66_9ACTN</name>
<sequence>MRFSVTTGAAGPGLDPAGLAELAALAEDAGWDAFLLEDYLVYQGQVDTPTYDPWISLAAMATTTRRIRLGTTVTPLPRRRPWKLASEAVSLDHLSGAILGVGSGDAGDPGVAAVGEATEPRVLAERLDEGLAILAGLWSGQEVHHEGAHYRVDGLRLAATPVQRPRIPIWVGGNLLVPSVRRRIARWDGCCAYKRLANGVGVAITPEDVRGILALVAQERGTAEGFDVKVSGTDDPAEIAGLAEAGATWWGRWIEPGDPGRVREIIVSGPPRV</sequence>
<evidence type="ECO:0000313" key="6">
    <source>
        <dbReference type="EMBL" id="MBE1607476.1"/>
    </source>
</evidence>
<dbReference type="Proteomes" id="UP000638648">
    <property type="component" value="Unassembled WGS sequence"/>
</dbReference>
<dbReference type="InterPro" id="IPR036661">
    <property type="entry name" value="Luciferase-like_sf"/>
</dbReference>
<proteinExistence type="predicted"/>
<evidence type="ECO:0000256" key="4">
    <source>
        <dbReference type="ARBA" id="ARBA00023033"/>
    </source>
</evidence>
<dbReference type="Gene3D" id="3.20.20.30">
    <property type="entry name" value="Luciferase-like domain"/>
    <property type="match status" value="1"/>
</dbReference>
<keyword evidence="4" id="KW-0503">Monooxygenase</keyword>
<evidence type="ECO:0000256" key="2">
    <source>
        <dbReference type="ARBA" id="ARBA00022643"/>
    </source>
</evidence>
<dbReference type="EMBL" id="JADBEM010000001">
    <property type="protein sequence ID" value="MBE1607476.1"/>
    <property type="molecule type" value="Genomic_DNA"/>
</dbReference>
<evidence type="ECO:0000256" key="3">
    <source>
        <dbReference type="ARBA" id="ARBA00023002"/>
    </source>
</evidence>
<feature type="domain" description="Luciferase-like" evidence="5">
    <location>
        <begin position="11"/>
        <end position="210"/>
    </location>
</feature>